<dbReference type="SUPFAM" id="SSF46689">
    <property type="entry name" value="Homeodomain-like"/>
    <property type="match status" value="2"/>
</dbReference>
<protein>
    <submittedName>
        <fullName evidence="5">Transcriptional regulator, AraC family</fullName>
    </submittedName>
</protein>
<evidence type="ECO:0000256" key="3">
    <source>
        <dbReference type="ARBA" id="ARBA00023163"/>
    </source>
</evidence>
<dbReference type="OrthoDB" id="9809338at2"/>
<organism evidence="5 6">
    <name type="scientific">Caenispirillum bisanense</name>
    <dbReference type="NCBI Taxonomy" id="414052"/>
    <lineage>
        <taxon>Bacteria</taxon>
        <taxon>Pseudomonadati</taxon>
        <taxon>Pseudomonadota</taxon>
        <taxon>Alphaproteobacteria</taxon>
        <taxon>Rhodospirillales</taxon>
        <taxon>Novispirillaceae</taxon>
        <taxon>Caenispirillum</taxon>
    </lineage>
</organism>
<dbReference type="Pfam" id="PF02311">
    <property type="entry name" value="AraC_binding"/>
    <property type="match status" value="1"/>
</dbReference>
<dbReference type="InterPro" id="IPR050204">
    <property type="entry name" value="AraC_XylS_family_regulators"/>
</dbReference>
<dbReference type="Proteomes" id="UP000219621">
    <property type="component" value="Unassembled WGS sequence"/>
</dbReference>
<dbReference type="InterPro" id="IPR003313">
    <property type="entry name" value="AraC-bd"/>
</dbReference>
<sequence length="282" mass="30514">MTAADHSRFWRHAAVPGFEFFAATFTRYAFARHAHDECLVGVVEEGVETFTCRGSRWLATPDHLITVNAGDVHDGTAATADGFRYRVLYMDPPVLEDILREAAGVDGSDRGMLPFYRSSVTHDPELAAALRRVLPAFDPTAPAGAATGETLHRQTALYGLVAAVFGRHAGLTATAAAPDAPRRAMDYMAAHLDDDIALDDLAAVSGLSRFQLVRAFRRATGFPPHAYLMQRRLAAAKDLLRAGQPPAQVAAAVGLYDQAHFTRRFKQLYGITPGAYQAGVCS</sequence>
<dbReference type="InterPro" id="IPR037923">
    <property type="entry name" value="HTH-like"/>
</dbReference>
<proteinExistence type="predicted"/>
<dbReference type="GO" id="GO:0043565">
    <property type="term" value="F:sequence-specific DNA binding"/>
    <property type="evidence" value="ECO:0007669"/>
    <property type="project" value="InterPro"/>
</dbReference>
<dbReference type="SUPFAM" id="SSF51215">
    <property type="entry name" value="Regulatory protein AraC"/>
    <property type="match status" value="1"/>
</dbReference>
<evidence type="ECO:0000256" key="1">
    <source>
        <dbReference type="ARBA" id="ARBA00023015"/>
    </source>
</evidence>
<dbReference type="GO" id="GO:0003700">
    <property type="term" value="F:DNA-binding transcription factor activity"/>
    <property type="evidence" value="ECO:0007669"/>
    <property type="project" value="InterPro"/>
</dbReference>
<accession>A0A286GAB1</accession>
<dbReference type="PANTHER" id="PTHR46796:SF2">
    <property type="entry name" value="TRANSCRIPTIONAL REGULATORY PROTEIN"/>
    <property type="match status" value="1"/>
</dbReference>
<name>A0A286GAB1_9PROT</name>
<dbReference type="PROSITE" id="PS01124">
    <property type="entry name" value="HTH_ARAC_FAMILY_2"/>
    <property type="match status" value="1"/>
</dbReference>
<dbReference type="InterPro" id="IPR009057">
    <property type="entry name" value="Homeodomain-like_sf"/>
</dbReference>
<keyword evidence="6" id="KW-1185">Reference proteome</keyword>
<evidence type="ECO:0000259" key="4">
    <source>
        <dbReference type="PROSITE" id="PS01124"/>
    </source>
</evidence>
<gene>
    <name evidence="5" type="ORF">SAMN05421508_102313</name>
</gene>
<keyword evidence="3" id="KW-0804">Transcription</keyword>
<evidence type="ECO:0000256" key="2">
    <source>
        <dbReference type="ARBA" id="ARBA00023125"/>
    </source>
</evidence>
<dbReference type="RefSeq" id="WP_097278071.1">
    <property type="nucleotide sequence ID" value="NZ_OCNJ01000002.1"/>
</dbReference>
<evidence type="ECO:0000313" key="5">
    <source>
        <dbReference type="EMBL" id="SOD92196.1"/>
    </source>
</evidence>
<dbReference type="InterPro" id="IPR018060">
    <property type="entry name" value="HTH_AraC"/>
</dbReference>
<dbReference type="Gene3D" id="1.10.10.60">
    <property type="entry name" value="Homeodomain-like"/>
    <property type="match status" value="1"/>
</dbReference>
<dbReference type="SMART" id="SM00342">
    <property type="entry name" value="HTH_ARAC"/>
    <property type="match status" value="1"/>
</dbReference>
<keyword evidence="2" id="KW-0238">DNA-binding</keyword>
<dbReference type="AlphaFoldDB" id="A0A286GAB1"/>
<keyword evidence="1" id="KW-0805">Transcription regulation</keyword>
<feature type="domain" description="HTH araC/xylS-type" evidence="4">
    <location>
        <begin position="182"/>
        <end position="279"/>
    </location>
</feature>
<evidence type="ECO:0000313" key="6">
    <source>
        <dbReference type="Proteomes" id="UP000219621"/>
    </source>
</evidence>
<dbReference type="EMBL" id="OCNJ01000002">
    <property type="protein sequence ID" value="SOD92196.1"/>
    <property type="molecule type" value="Genomic_DNA"/>
</dbReference>
<dbReference type="PANTHER" id="PTHR46796">
    <property type="entry name" value="HTH-TYPE TRANSCRIPTIONAL ACTIVATOR RHAS-RELATED"/>
    <property type="match status" value="1"/>
</dbReference>
<reference evidence="5 6" key="1">
    <citation type="submission" date="2017-09" db="EMBL/GenBank/DDBJ databases">
        <authorList>
            <person name="Ehlers B."/>
            <person name="Leendertz F.H."/>
        </authorList>
    </citation>
    <scope>NUCLEOTIDE SEQUENCE [LARGE SCALE GENOMIC DNA]</scope>
    <source>
        <strain evidence="5 6">USBA 140</strain>
    </source>
</reference>
<dbReference type="Pfam" id="PF12833">
    <property type="entry name" value="HTH_18"/>
    <property type="match status" value="1"/>
</dbReference>